<protein>
    <submittedName>
        <fullName evidence="2">1,4-dihydroxy-2-naphthoate octaprenyltransferase</fullName>
    </submittedName>
</protein>
<feature type="transmembrane region" description="Helical" evidence="1">
    <location>
        <begin position="12"/>
        <end position="34"/>
    </location>
</feature>
<sequence length="76" mass="7908">MNPADAIQKKRLTTMFAIDVVCFVLAGAAVIGYVAAGIGWLAPVFIGAIAVGLGAQIWFILGWMKAAKRDGEGKAS</sequence>
<organism evidence="2 3">
    <name type="scientific">Caulobacter rhizosphaerae</name>
    <dbReference type="NCBI Taxonomy" id="2010972"/>
    <lineage>
        <taxon>Bacteria</taxon>
        <taxon>Pseudomonadati</taxon>
        <taxon>Pseudomonadota</taxon>
        <taxon>Alphaproteobacteria</taxon>
        <taxon>Caulobacterales</taxon>
        <taxon>Caulobacteraceae</taxon>
        <taxon>Caulobacter</taxon>
    </lineage>
</organism>
<keyword evidence="1" id="KW-1133">Transmembrane helix</keyword>
<name>A0ABU1MZF8_9CAUL</name>
<gene>
    <name evidence="2" type="ORF">J2800_002023</name>
</gene>
<evidence type="ECO:0000313" key="3">
    <source>
        <dbReference type="Proteomes" id="UP001262754"/>
    </source>
</evidence>
<keyword evidence="1" id="KW-0812">Transmembrane</keyword>
<dbReference type="RefSeq" id="WP_028037637.1">
    <property type="nucleotide sequence ID" value="NZ_BMLD01000006.1"/>
</dbReference>
<feature type="transmembrane region" description="Helical" evidence="1">
    <location>
        <begin position="40"/>
        <end position="61"/>
    </location>
</feature>
<accession>A0ABU1MZF8</accession>
<evidence type="ECO:0000256" key="1">
    <source>
        <dbReference type="SAM" id="Phobius"/>
    </source>
</evidence>
<dbReference type="Proteomes" id="UP001262754">
    <property type="component" value="Unassembled WGS sequence"/>
</dbReference>
<comment type="caution">
    <text evidence="2">The sequence shown here is derived from an EMBL/GenBank/DDBJ whole genome shotgun (WGS) entry which is preliminary data.</text>
</comment>
<reference evidence="2 3" key="1">
    <citation type="submission" date="2023-07" db="EMBL/GenBank/DDBJ databases">
        <title>Sorghum-associated microbial communities from plants grown in Nebraska, USA.</title>
        <authorList>
            <person name="Schachtman D."/>
        </authorList>
    </citation>
    <scope>NUCLEOTIDE SEQUENCE [LARGE SCALE GENOMIC DNA]</scope>
    <source>
        <strain evidence="2 3">DS2154</strain>
    </source>
</reference>
<evidence type="ECO:0000313" key="2">
    <source>
        <dbReference type="EMBL" id="MDR6531281.1"/>
    </source>
</evidence>
<dbReference type="EMBL" id="JAVDRL010000005">
    <property type="protein sequence ID" value="MDR6531281.1"/>
    <property type="molecule type" value="Genomic_DNA"/>
</dbReference>
<proteinExistence type="predicted"/>
<keyword evidence="1" id="KW-0472">Membrane</keyword>
<keyword evidence="3" id="KW-1185">Reference proteome</keyword>